<dbReference type="eggNOG" id="COG4206">
    <property type="taxonomic scope" value="Bacteria"/>
</dbReference>
<dbReference type="SUPFAM" id="SSF56935">
    <property type="entry name" value="Porins"/>
    <property type="match status" value="1"/>
</dbReference>
<keyword evidence="2" id="KW-0472">Membrane</keyword>
<evidence type="ECO:0000259" key="4">
    <source>
        <dbReference type="Pfam" id="PF14905"/>
    </source>
</evidence>
<dbReference type="Proteomes" id="UP000028534">
    <property type="component" value="Unassembled WGS sequence"/>
</dbReference>
<dbReference type="PANTHER" id="PTHR40980">
    <property type="entry name" value="PLUG DOMAIN-CONTAINING PROTEIN"/>
    <property type="match status" value="1"/>
</dbReference>
<reference evidence="5 6" key="1">
    <citation type="submission" date="2014-03" db="EMBL/GenBank/DDBJ databases">
        <title>Genome sequence of Sphingobium yanoikuyae B1.</title>
        <authorList>
            <person name="Gan H.M."/>
            <person name="Gan H.Y."/>
            <person name="Savka M.A."/>
        </authorList>
    </citation>
    <scope>NUCLEOTIDE SEQUENCE [LARGE SCALE GENOMIC DNA]</scope>
    <source>
        <strain evidence="5 6">B1</strain>
    </source>
</reference>
<comment type="caution">
    <text evidence="5">The sequence shown here is derived from an EMBL/GenBank/DDBJ whole genome shotgun (WGS) entry which is preliminary data.</text>
</comment>
<dbReference type="AlphaFoldDB" id="A0A084EJ75"/>
<accession>A0A084EJ75</accession>
<keyword evidence="5" id="KW-0675">Receptor</keyword>
<sequence length="676" mass="75111">MPVADLPIAVVVASSEQQSDIIEVVASRAGEALKIDRRTYQVRETPHSIQKDAVQLLRGLPTVTIAPDDRILVLGAGVAQIYVDGRPYIGDASLYLRTLHGSDIERIEVITNPSAQFSSEGAGGVINLILRKTSTEGLSGNASMESSSYGHGLADTTLNYKVGDWTYQIKAGGNIGIMTRRSYNVQRSVQSQIDSAAMVNRERGLFTYEGTVGRLSGKATYKLDSKTNLSAQLGGGGGHDIVTDKVRYLALTPGFRPFYERRRMDSFGSYLVGDFNLDHKGAKNGEALNASIQFYTNPEVHNVTQARFSDARSYRIELDAPERSIDAKIDWKHPMAIGQILSLGVSWNFDEASQNYRFTSTGEGVASFGPDITDVYEGRSDTFAAYISFQQKFGALTLAPGLRSEINSRRISGDDSKVISTRRQNLFPSFHANYKMSKALQIGVSYSKRIDRAPLDYLRPYETVEDVYSSFAGNPSLKDQSTDAFEASVQFRRGKFETSGTLYLRKTDSLWSKNYSLNAEGASAYTYVNAGSRWSSGAQFDLAYPILPRLKASASANLFNERTPVSPLTGQSTQKNFRYSTNGTLEWNGKDRGPVPGDVAQLQWSYNGPSREYQVFKPDWFDFSLSYTRNIERDLSLSATFRYLSRTRERLIAPLIEEISSRQRTPEIQLKLLKTL</sequence>
<evidence type="ECO:0000313" key="5">
    <source>
        <dbReference type="EMBL" id="KEZ18017.1"/>
    </source>
</evidence>
<gene>
    <name evidence="5" type="ORF">CP98_02852</name>
</gene>
<proteinExistence type="predicted"/>
<feature type="domain" description="Outer membrane protein beta-barrel" evidence="4">
    <location>
        <begin position="280"/>
        <end position="642"/>
    </location>
</feature>
<evidence type="ECO:0000256" key="2">
    <source>
        <dbReference type="ARBA" id="ARBA00023136"/>
    </source>
</evidence>
<comment type="subcellular location">
    <subcellularLocation>
        <location evidence="1">Cell outer membrane</location>
    </subcellularLocation>
</comment>
<dbReference type="InterPro" id="IPR036942">
    <property type="entry name" value="Beta-barrel_TonB_sf"/>
</dbReference>
<dbReference type="Gene3D" id="2.40.170.20">
    <property type="entry name" value="TonB-dependent receptor, beta-barrel domain"/>
    <property type="match status" value="1"/>
</dbReference>
<dbReference type="Pfam" id="PF14905">
    <property type="entry name" value="OMP_b-brl_3"/>
    <property type="match status" value="1"/>
</dbReference>
<evidence type="ECO:0000256" key="1">
    <source>
        <dbReference type="ARBA" id="ARBA00004442"/>
    </source>
</evidence>
<organism evidence="5 6">
    <name type="scientific">Sphingobium yanoikuyae</name>
    <name type="common">Sphingomonas yanoikuyae</name>
    <dbReference type="NCBI Taxonomy" id="13690"/>
    <lineage>
        <taxon>Bacteria</taxon>
        <taxon>Pseudomonadati</taxon>
        <taxon>Pseudomonadota</taxon>
        <taxon>Alphaproteobacteria</taxon>
        <taxon>Sphingomonadales</taxon>
        <taxon>Sphingomonadaceae</taxon>
        <taxon>Sphingobium</taxon>
    </lineage>
</organism>
<evidence type="ECO:0000313" key="6">
    <source>
        <dbReference type="Proteomes" id="UP000028534"/>
    </source>
</evidence>
<dbReference type="RefSeq" id="WP_162181958.1">
    <property type="nucleotide sequence ID" value="NZ_JGVR01000018.1"/>
</dbReference>
<protein>
    <submittedName>
        <fullName evidence="5">TonB-dependent receptor</fullName>
    </submittedName>
</protein>
<dbReference type="InterPro" id="IPR037066">
    <property type="entry name" value="Plug_dom_sf"/>
</dbReference>
<dbReference type="PANTHER" id="PTHR40980:SF4">
    <property type="entry name" value="TONB-DEPENDENT RECEPTOR-LIKE BETA-BARREL DOMAIN-CONTAINING PROTEIN"/>
    <property type="match status" value="1"/>
</dbReference>
<dbReference type="Gene3D" id="2.170.130.10">
    <property type="entry name" value="TonB-dependent receptor, plug domain"/>
    <property type="match status" value="1"/>
</dbReference>
<keyword evidence="3" id="KW-0998">Cell outer membrane</keyword>
<evidence type="ECO:0000256" key="3">
    <source>
        <dbReference type="ARBA" id="ARBA00023237"/>
    </source>
</evidence>
<dbReference type="PATRIC" id="fig|13690.10.peg.2929"/>
<dbReference type="InterPro" id="IPR041700">
    <property type="entry name" value="OMP_b-brl_3"/>
</dbReference>
<dbReference type="EMBL" id="JGVR01000018">
    <property type="protein sequence ID" value="KEZ18017.1"/>
    <property type="molecule type" value="Genomic_DNA"/>
</dbReference>
<name>A0A084EJ75_SPHYA</name>
<dbReference type="GO" id="GO:0009279">
    <property type="term" value="C:cell outer membrane"/>
    <property type="evidence" value="ECO:0007669"/>
    <property type="project" value="UniProtKB-SubCell"/>
</dbReference>